<comment type="caution">
    <text evidence="2">The sequence shown here is derived from an EMBL/GenBank/DDBJ whole genome shotgun (WGS) entry which is preliminary data.</text>
</comment>
<sequence length="128" mass="13728">MFPVDLTTGWQPVPETAGIAVKPLSGALDEAAGQGFRTRYVRILPGGETFAAFTHPYWEEALLVEGEVTQKETGVTLKAPAYVIRPPGTPHGPIRSATGCLMIETQYFAERALGLADYLDPKAPEGLA</sequence>
<name>A0A369TUU3_PARVE</name>
<organism evidence="2 3">
    <name type="scientific">Paracoccus versutus</name>
    <name type="common">Thiobacillus versutus</name>
    <dbReference type="NCBI Taxonomy" id="34007"/>
    <lineage>
        <taxon>Bacteria</taxon>
        <taxon>Pseudomonadati</taxon>
        <taxon>Pseudomonadota</taxon>
        <taxon>Alphaproteobacteria</taxon>
        <taxon>Rhodobacterales</taxon>
        <taxon>Paracoccaceae</taxon>
        <taxon>Paracoccus</taxon>
    </lineage>
</organism>
<evidence type="ECO:0000313" key="3">
    <source>
        <dbReference type="Proteomes" id="UP000256941"/>
    </source>
</evidence>
<protein>
    <submittedName>
        <fullName evidence="2">Quercetin dioxygenase-like cupin family protein</fullName>
    </submittedName>
</protein>
<dbReference type="Gene3D" id="2.60.120.10">
    <property type="entry name" value="Jelly Rolls"/>
    <property type="match status" value="1"/>
</dbReference>
<dbReference type="RefSeq" id="WP_072464147.1">
    <property type="nucleotide sequence ID" value="NZ_CP038196.1"/>
</dbReference>
<evidence type="ECO:0000313" key="2">
    <source>
        <dbReference type="EMBL" id="REF71969.1"/>
    </source>
</evidence>
<dbReference type="SUPFAM" id="SSF51182">
    <property type="entry name" value="RmlC-like cupins"/>
    <property type="match status" value="1"/>
</dbReference>
<dbReference type="GO" id="GO:0051213">
    <property type="term" value="F:dioxygenase activity"/>
    <property type="evidence" value="ECO:0007669"/>
    <property type="project" value="UniProtKB-KW"/>
</dbReference>
<accession>A0A369TUU3</accession>
<accession>A0A3D9XYF0</accession>
<dbReference type="Proteomes" id="UP000256941">
    <property type="component" value="Unassembled WGS sequence"/>
</dbReference>
<proteinExistence type="predicted"/>
<evidence type="ECO:0000259" key="1">
    <source>
        <dbReference type="Pfam" id="PF12973"/>
    </source>
</evidence>
<dbReference type="InterPro" id="IPR025979">
    <property type="entry name" value="ChrR-like_cupin_dom"/>
</dbReference>
<gene>
    <name evidence="2" type="ORF">BDD41_0433</name>
</gene>
<feature type="domain" description="ChrR-like cupin" evidence="1">
    <location>
        <begin position="9"/>
        <end position="103"/>
    </location>
</feature>
<reference evidence="2 3" key="1">
    <citation type="submission" date="2018-08" db="EMBL/GenBank/DDBJ databases">
        <title>Genomic Encyclopedia of Archaeal and Bacterial Type Strains, Phase II (KMG-II): from individual species to whole genera.</title>
        <authorList>
            <person name="Goeker M."/>
        </authorList>
    </citation>
    <scope>NUCLEOTIDE SEQUENCE [LARGE SCALE GENOMIC DNA]</scope>
    <source>
        <strain evidence="2 3">DSM 17099</strain>
    </source>
</reference>
<dbReference type="EMBL" id="QTUJ01000001">
    <property type="protein sequence ID" value="REF71969.1"/>
    <property type="molecule type" value="Genomic_DNA"/>
</dbReference>
<keyword evidence="2" id="KW-0223">Dioxygenase</keyword>
<dbReference type="Pfam" id="PF12973">
    <property type="entry name" value="Cupin_7"/>
    <property type="match status" value="1"/>
</dbReference>
<keyword evidence="2" id="KW-0560">Oxidoreductase</keyword>
<dbReference type="InterPro" id="IPR011051">
    <property type="entry name" value="RmlC_Cupin_sf"/>
</dbReference>
<dbReference type="AlphaFoldDB" id="A0A369TUU3"/>
<dbReference type="InterPro" id="IPR014710">
    <property type="entry name" value="RmlC-like_jellyroll"/>
</dbReference>